<evidence type="ECO:0000259" key="9">
    <source>
        <dbReference type="Pfam" id="PF01850"/>
    </source>
</evidence>
<dbReference type="GO" id="GO:0016787">
    <property type="term" value="F:hydrolase activity"/>
    <property type="evidence" value="ECO:0007669"/>
    <property type="project" value="UniProtKB-KW"/>
</dbReference>
<dbReference type="InterPro" id="IPR029060">
    <property type="entry name" value="PIN-like_dom_sf"/>
</dbReference>
<dbReference type="InterPro" id="IPR050556">
    <property type="entry name" value="Type_II_TA_system_RNase"/>
</dbReference>
<evidence type="ECO:0000256" key="7">
    <source>
        <dbReference type="ARBA" id="ARBA00038093"/>
    </source>
</evidence>
<dbReference type="EMBL" id="JABEQG010000027">
    <property type="protein sequence ID" value="MBB2157285.1"/>
    <property type="molecule type" value="Genomic_DNA"/>
</dbReference>
<dbReference type="AlphaFoldDB" id="A0A7W4I6P8"/>
<evidence type="ECO:0000256" key="6">
    <source>
        <dbReference type="ARBA" id="ARBA00022842"/>
    </source>
</evidence>
<comment type="caution">
    <text evidence="10">The sequence shown here is derived from an EMBL/GenBank/DDBJ whole genome shotgun (WGS) entry which is preliminary data.</text>
</comment>
<feature type="binding site" evidence="8">
    <location>
        <position position="7"/>
    </location>
    <ligand>
        <name>Mg(2+)</name>
        <dbReference type="ChEBI" id="CHEBI:18420"/>
    </ligand>
</feature>
<keyword evidence="4 8" id="KW-0479">Metal-binding</keyword>
<keyword evidence="5 8" id="KW-0378">Hydrolase</keyword>
<dbReference type="PANTHER" id="PTHR33653:SF1">
    <property type="entry name" value="RIBONUCLEASE VAPC2"/>
    <property type="match status" value="1"/>
</dbReference>
<dbReference type="GO" id="GO:0004540">
    <property type="term" value="F:RNA nuclease activity"/>
    <property type="evidence" value="ECO:0007669"/>
    <property type="project" value="InterPro"/>
</dbReference>
<evidence type="ECO:0000256" key="1">
    <source>
        <dbReference type="ARBA" id="ARBA00001946"/>
    </source>
</evidence>
<evidence type="ECO:0000313" key="11">
    <source>
        <dbReference type="Proteomes" id="UP000550787"/>
    </source>
</evidence>
<accession>A0A7W4I6P8</accession>
<gene>
    <name evidence="8 10" type="primary">vapC</name>
    <name evidence="10" type="ORF">HLH33_13350</name>
</gene>
<proteinExistence type="inferred from homology"/>
<dbReference type="GO" id="GO:0000287">
    <property type="term" value="F:magnesium ion binding"/>
    <property type="evidence" value="ECO:0007669"/>
    <property type="project" value="UniProtKB-UniRule"/>
</dbReference>
<dbReference type="PANTHER" id="PTHR33653">
    <property type="entry name" value="RIBONUCLEASE VAPC2"/>
    <property type="match status" value="1"/>
</dbReference>
<keyword evidence="3 8" id="KW-0540">Nuclease</keyword>
<evidence type="ECO:0000256" key="3">
    <source>
        <dbReference type="ARBA" id="ARBA00022722"/>
    </source>
</evidence>
<evidence type="ECO:0000313" key="10">
    <source>
        <dbReference type="EMBL" id="MBB2157285.1"/>
    </source>
</evidence>
<dbReference type="GO" id="GO:0004519">
    <property type="term" value="F:endonuclease activity"/>
    <property type="evidence" value="ECO:0007669"/>
    <property type="project" value="UniProtKB-KW"/>
</dbReference>
<evidence type="ECO:0000256" key="8">
    <source>
        <dbReference type="HAMAP-Rule" id="MF_00265"/>
    </source>
</evidence>
<sequence length="136" mass="15420">MLRFLLDTNLCIRVLRDRPQGLRARFNAYAEDLCISDVVLYELLYGAERSSDPVRVRREVEHFADRLNVLPFDSAAASHTAEIRDDLERRGCVIGPYDLMIAGHARSRGLVVVTGNLGEFRRVAGLRAEDWFTNVA</sequence>
<comment type="cofactor">
    <cofactor evidence="1 8">
        <name>Mg(2+)</name>
        <dbReference type="ChEBI" id="CHEBI:18420"/>
    </cofactor>
</comment>
<dbReference type="SUPFAM" id="SSF88723">
    <property type="entry name" value="PIN domain-like"/>
    <property type="match status" value="1"/>
</dbReference>
<reference evidence="10 11" key="1">
    <citation type="submission" date="2020-04" db="EMBL/GenBank/DDBJ databases">
        <title>Description of novel Gluconacetobacter.</title>
        <authorList>
            <person name="Sombolestani A."/>
        </authorList>
    </citation>
    <scope>NUCLEOTIDE SEQUENCE [LARGE SCALE GENOMIC DNA]</scope>
    <source>
        <strain evidence="10 11">LMG 7603</strain>
    </source>
</reference>
<keyword evidence="2 8" id="KW-1277">Toxin-antitoxin system</keyword>
<feature type="domain" description="PIN" evidence="9">
    <location>
        <begin position="5"/>
        <end position="125"/>
    </location>
</feature>
<keyword evidence="8" id="KW-0800">Toxin</keyword>
<dbReference type="InterPro" id="IPR022907">
    <property type="entry name" value="VapC_family"/>
</dbReference>
<dbReference type="RefSeq" id="WP_012222312.1">
    <property type="nucleotide sequence ID" value="NZ_JABEQG010000027.1"/>
</dbReference>
<feature type="binding site" evidence="8">
    <location>
        <position position="98"/>
    </location>
    <ligand>
        <name>Mg(2+)</name>
        <dbReference type="ChEBI" id="CHEBI:18420"/>
    </ligand>
</feature>
<protein>
    <recommendedName>
        <fullName evidence="8">Ribonuclease VapC</fullName>
        <shortName evidence="8">RNase VapC</shortName>
        <ecNumber evidence="8">3.1.-.-</ecNumber>
    </recommendedName>
    <alternativeName>
        <fullName evidence="8">Toxin VapC</fullName>
    </alternativeName>
</protein>
<comment type="function">
    <text evidence="8">Toxic component of a toxin-antitoxin (TA) system. An RNase.</text>
</comment>
<dbReference type="Proteomes" id="UP000550787">
    <property type="component" value="Unassembled WGS sequence"/>
</dbReference>
<dbReference type="NCBIfam" id="NF010285">
    <property type="entry name" value="PRK13725.1"/>
    <property type="match status" value="1"/>
</dbReference>
<evidence type="ECO:0000256" key="4">
    <source>
        <dbReference type="ARBA" id="ARBA00022723"/>
    </source>
</evidence>
<keyword evidence="10" id="KW-0255">Endonuclease</keyword>
<dbReference type="EC" id="3.1.-.-" evidence="8"/>
<dbReference type="GO" id="GO:0090729">
    <property type="term" value="F:toxin activity"/>
    <property type="evidence" value="ECO:0007669"/>
    <property type="project" value="UniProtKB-KW"/>
</dbReference>
<organism evidence="10 11">
    <name type="scientific">Gluconacetobacter diazotrophicus</name>
    <name type="common">Acetobacter diazotrophicus</name>
    <dbReference type="NCBI Taxonomy" id="33996"/>
    <lineage>
        <taxon>Bacteria</taxon>
        <taxon>Pseudomonadati</taxon>
        <taxon>Pseudomonadota</taxon>
        <taxon>Alphaproteobacteria</taxon>
        <taxon>Acetobacterales</taxon>
        <taxon>Acetobacteraceae</taxon>
        <taxon>Gluconacetobacter</taxon>
    </lineage>
</organism>
<dbReference type="CDD" id="cd18745">
    <property type="entry name" value="PIN_VapC4-5_FitB-like"/>
    <property type="match status" value="1"/>
</dbReference>
<dbReference type="InterPro" id="IPR002716">
    <property type="entry name" value="PIN_dom"/>
</dbReference>
<name>A0A7W4I6P8_GLUDI</name>
<evidence type="ECO:0000256" key="5">
    <source>
        <dbReference type="ARBA" id="ARBA00022801"/>
    </source>
</evidence>
<keyword evidence="6 8" id="KW-0460">Magnesium</keyword>
<dbReference type="HAMAP" id="MF_00265">
    <property type="entry name" value="VapC_Nob1"/>
    <property type="match status" value="1"/>
</dbReference>
<dbReference type="Gene3D" id="3.40.50.1010">
    <property type="entry name" value="5'-nuclease"/>
    <property type="match status" value="1"/>
</dbReference>
<evidence type="ECO:0000256" key="2">
    <source>
        <dbReference type="ARBA" id="ARBA00022649"/>
    </source>
</evidence>
<dbReference type="OMA" id="DTNTCIY"/>
<dbReference type="Pfam" id="PF01850">
    <property type="entry name" value="PIN"/>
    <property type="match status" value="1"/>
</dbReference>
<comment type="similarity">
    <text evidence="7 8">Belongs to the PINc/VapC protein family.</text>
</comment>